<evidence type="ECO:0000313" key="2">
    <source>
        <dbReference type="Proteomes" id="UP000254834"/>
    </source>
</evidence>
<gene>
    <name evidence="1" type="ORF">C0J27_03420</name>
</gene>
<accession>A0A345ZBV5</accession>
<organism evidence="1 2">
    <name type="scientific">Candidatus Chromulinivorax destructor</name>
    <dbReference type="NCBI Taxonomy" id="2066483"/>
    <lineage>
        <taxon>Bacteria</taxon>
        <taxon>Candidatus Babelota</taxon>
        <taxon>Candidatus Babeliae</taxon>
        <taxon>Candidatus Babeliales</taxon>
        <taxon>Candidatus Chromulinivoraceae</taxon>
        <taxon>Candidatus Chromulinivorax</taxon>
    </lineage>
</organism>
<keyword evidence="2" id="KW-1185">Reference proteome</keyword>
<reference evidence="1 2" key="1">
    <citation type="submission" date="2017-12" db="EMBL/GenBank/DDBJ databases">
        <title>Chromulinavorax destructans is a abundant pathogen of dominant heterotrophic picoflagllates.</title>
        <authorList>
            <person name="Deeg C.M."/>
            <person name="Zimmer M."/>
            <person name="Suttle C.A."/>
        </authorList>
    </citation>
    <scope>NUCLEOTIDE SEQUENCE [LARGE SCALE GENOMIC DNA]</scope>
    <source>
        <strain evidence="1 2">SeV1</strain>
    </source>
</reference>
<dbReference type="AlphaFoldDB" id="A0A345ZBV5"/>
<proteinExistence type="predicted"/>
<sequence length="209" mass="24763">MKSFIFGFLISCFSLTICYNQDDFLSKNPFQAFMQADKNNLENYDVMSSIFASTDLSVDKLLSAIRVDLIRCRRYMRVNDKKSEEQLQVVPELRSFLQYIKTHKHCYNAMQLHAEIQQRYALAFDNPSIVQCIHTTPELYGISKKLKQKCKAYFNQVVKDLAKIDKFEDYLHADHSELKARNYVLKIELIKLRNSIYHDNIYKYETSYF</sequence>
<protein>
    <submittedName>
        <fullName evidence="1">Uncharacterized protein</fullName>
    </submittedName>
</protein>
<name>A0A345ZBV5_9BACT</name>
<evidence type="ECO:0000313" key="1">
    <source>
        <dbReference type="EMBL" id="AXK60772.1"/>
    </source>
</evidence>
<dbReference type="KEGG" id="cdes:C0J27_03420"/>
<dbReference type="RefSeq" id="WP_115585787.1">
    <property type="nucleotide sequence ID" value="NZ_CP025544.1"/>
</dbReference>
<dbReference type="EMBL" id="CP025544">
    <property type="protein sequence ID" value="AXK60772.1"/>
    <property type="molecule type" value="Genomic_DNA"/>
</dbReference>
<dbReference type="Proteomes" id="UP000254834">
    <property type="component" value="Chromosome"/>
</dbReference>